<organism evidence="2 3">
    <name type="scientific">Stylosanthes scabra</name>
    <dbReference type="NCBI Taxonomy" id="79078"/>
    <lineage>
        <taxon>Eukaryota</taxon>
        <taxon>Viridiplantae</taxon>
        <taxon>Streptophyta</taxon>
        <taxon>Embryophyta</taxon>
        <taxon>Tracheophyta</taxon>
        <taxon>Spermatophyta</taxon>
        <taxon>Magnoliopsida</taxon>
        <taxon>eudicotyledons</taxon>
        <taxon>Gunneridae</taxon>
        <taxon>Pentapetalae</taxon>
        <taxon>rosids</taxon>
        <taxon>fabids</taxon>
        <taxon>Fabales</taxon>
        <taxon>Fabaceae</taxon>
        <taxon>Papilionoideae</taxon>
        <taxon>50 kb inversion clade</taxon>
        <taxon>dalbergioids sensu lato</taxon>
        <taxon>Dalbergieae</taxon>
        <taxon>Pterocarpus clade</taxon>
        <taxon>Stylosanthes</taxon>
    </lineage>
</organism>
<sequence length="162" mass="17813">METAELAIKKHDEFLKAQLLEANSFQTKPPGAASSNKWETPTTHLVKVDVDASCIDDGAIGIRMVARDSSGAILMAATWKDPYPFQPHEAQAKACLVGLQRAQQCCFLDIMLESDNLERSGNRVTHELAHMALINLDSVWMEDAPNNICILASADLNDPIHE</sequence>
<feature type="domain" description="RNase H type-1" evidence="1">
    <location>
        <begin position="51"/>
        <end position="116"/>
    </location>
</feature>
<gene>
    <name evidence="2" type="ORF">PIB30_028727</name>
</gene>
<comment type="caution">
    <text evidence="2">The sequence shown here is derived from an EMBL/GenBank/DDBJ whole genome shotgun (WGS) entry which is preliminary data.</text>
</comment>
<dbReference type="InterPro" id="IPR052929">
    <property type="entry name" value="RNase_H-like_EbsB-rel"/>
</dbReference>
<evidence type="ECO:0000259" key="1">
    <source>
        <dbReference type="Pfam" id="PF13456"/>
    </source>
</evidence>
<evidence type="ECO:0000313" key="3">
    <source>
        <dbReference type="Proteomes" id="UP001341840"/>
    </source>
</evidence>
<protein>
    <recommendedName>
        <fullName evidence="1">RNase H type-1 domain-containing protein</fullName>
    </recommendedName>
</protein>
<keyword evidence="3" id="KW-1185">Reference proteome</keyword>
<proteinExistence type="predicted"/>
<name>A0ABU6V954_9FABA</name>
<accession>A0ABU6V954</accession>
<dbReference type="Proteomes" id="UP001341840">
    <property type="component" value="Unassembled WGS sequence"/>
</dbReference>
<dbReference type="EMBL" id="JASCZI010151149">
    <property type="protein sequence ID" value="MED6170212.1"/>
    <property type="molecule type" value="Genomic_DNA"/>
</dbReference>
<reference evidence="2 3" key="1">
    <citation type="journal article" date="2023" name="Plants (Basel)">
        <title>Bridging the Gap: Combining Genomics and Transcriptomics Approaches to Understand Stylosanthes scabra, an Orphan Legume from the Brazilian Caatinga.</title>
        <authorList>
            <person name="Ferreira-Neto J.R.C."/>
            <person name="da Silva M.D."/>
            <person name="Binneck E."/>
            <person name="de Melo N.F."/>
            <person name="da Silva R.H."/>
            <person name="de Melo A.L.T.M."/>
            <person name="Pandolfi V."/>
            <person name="Bustamante F.O."/>
            <person name="Brasileiro-Vidal A.C."/>
            <person name="Benko-Iseppon A.M."/>
        </authorList>
    </citation>
    <scope>NUCLEOTIDE SEQUENCE [LARGE SCALE GENOMIC DNA]</scope>
    <source>
        <tissue evidence="2">Leaves</tissue>
    </source>
</reference>
<evidence type="ECO:0000313" key="2">
    <source>
        <dbReference type="EMBL" id="MED6170212.1"/>
    </source>
</evidence>
<dbReference type="PANTHER" id="PTHR47074:SF21">
    <property type="entry name" value="RNASE H TYPE-1 DOMAIN-CONTAINING PROTEIN"/>
    <property type="match status" value="1"/>
</dbReference>
<dbReference type="InterPro" id="IPR002156">
    <property type="entry name" value="RNaseH_domain"/>
</dbReference>
<dbReference type="PANTHER" id="PTHR47074">
    <property type="entry name" value="BNAC02G40300D PROTEIN"/>
    <property type="match status" value="1"/>
</dbReference>
<dbReference type="Pfam" id="PF13456">
    <property type="entry name" value="RVT_3"/>
    <property type="match status" value="1"/>
</dbReference>